<reference evidence="3" key="1">
    <citation type="journal article" date="2019" name="Int. J. Syst. Evol. Microbiol.">
        <title>The Global Catalogue of Microorganisms (GCM) 10K type strain sequencing project: providing services to taxonomists for standard genome sequencing and annotation.</title>
        <authorList>
            <consortium name="The Broad Institute Genomics Platform"/>
            <consortium name="The Broad Institute Genome Sequencing Center for Infectious Disease"/>
            <person name="Wu L."/>
            <person name="Ma J."/>
        </authorList>
    </citation>
    <scope>NUCLEOTIDE SEQUENCE [LARGE SCALE GENOMIC DNA]</scope>
    <source>
        <strain evidence="3">CGMCC 4.7192</strain>
    </source>
</reference>
<proteinExistence type="predicted"/>
<dbReference type="RefSeq" id="WP_380248566.1">
    <property type="nucleotide sequence ID" value="NZ_JBHUII010000001.1"/>
</dbReference>
<feature type="domain" description="C2H2-type" evidence="1">
    <location>
        <begin position="177"/>
        <end position="198"/>
    </location>
</feature>
<protein>
    <submittedName>
        <fullName evidence="2">HugZ family protein</fullName>
    </submittedName>
</protein>
<dbReference type="InterPro" id="IPR055343">
    <property type="entry name" value="CREG_beta-barrel"/>
</dbReference>
<dbReference type="InterPro" id="IPR013087">
    <property type="entry name" value="Znf_C2H2_type"/>
</dbReference>
<dbReference type="PANTHER" id="PTHR13343:SF17">
    <property type="entry name" value="CELLULAR REPRESSOR OF E1A-STIMULATED GENES, ISOFORM A"/>
    <property type="match status" value="1"/>
</dbReference>
<name>A0ABW5BHP0_9PROT</name>
<keyword evidence="3" id="KW-1185">Reference proteome</keyword>
<dbReference type="PANTHER" id="PTHR13343">
    <property type="entry name" value="CREG1 PROTEIN"/>
    <property type="match status" value="1"/>
</dbReference>
<dbReference type="Pfam" id="PF10615">
    <property type="entry name" value="DUF2470"/>
    <property type="match status" value="1"/>
</dbReference>
<evidence type="ECO:0000259" key="1">
    <source>
        <dbReference type="PROSITE" id="PS00028"/>
    </source>
</evidence>
<dbReference type="Pfam" id="PF13883">
    <property type="entry name" value="CREG_beta-barrel"/>
    <property type="match status" value="1"/>
</dbReference>
<dbReference type="InterPro" id="IPR037119">
    <property type="entry name" value="Haem_oxidase_HugZ-like_sf"/>
</dbReference>
<evidence type="ECO:0000313" key="2">
    <source>
        <dbReference type="EMBL" id="MFD2204711.1"/>
    </source>
</evidence>
<dbReference type="Gene3D" id="3.20.180.10">
    <property type="entry name" value="PNP-oxidase-like"/>
    <property type="match status" value="1"/>
</dbReference>
<comment type="caution">
    <text evidence="2">The sequence shown here is derived from an EMBL/GenBank/DDBJ whole genome shotgun (WGS) entry which is preliminary data.</text>
</comment>
<dbReference type="SUPFAM" id="SSF50475">
    <property type="entry name" value="FMN-binding split barrel"/>
    <property type="match status" value="1"/>
</dbReference>
<dbReference type="EMBL" id="JBHUII010000001">
    <property type="protein sequence ID" value="MFD2204711.1"/>
    <property type="molecule type" value="Genomic_DNA"/>
</dbReference>
<dbReference type="InterPro" id="IPR019595">
    <property type="entry name" value="DUF2470"/>
</dbReference>
<organism evidence="2 3">
    <name type="scientific">Kiloniella antarctica</name>
    <dbReference type="NCBI Taxonomy" id="1550907"/>
    <lineage>
        <taxon>Bacteria</taxon>
        <taxon>Pseudomonadati</taxon>
        <taxon>Pseudomonadota</taxon>
        <taxon>Alphaproteobacteria</taxon>
        <taxon>Rhodospirillales</taxon>
        <taxon>Kiloniellaceae</taxon>
        <taxon>Kiloniella</taxon>
    </lineage>
</organism>
<evidence type="ECO:0000313" key="3">
    <source>
        <dbReference type="Proteomes" id="UP001597294"/>
    </source>
</evidence>
<dbReference type="PROSITE" id="PS00028">
    <property type="entry name" value="ZINC_FINGER_C2H2_1"/>
    <property type="match status" value="1"/>
</dbReference>
<gene>
    <name evidence="2" type="ORF">ACFSKO_03780</name>
</gene>
<accession>A0ABW5BHP0</accession>
<dbReference type="Gene3D" id="2.30.110.10">
    <property type="entry name" value="Electron Transport, Fmn-binding Protein, Chain A"/>
    <property type="match status" value="1"/>
</dbReference>
<dbReference type="InterPro" id="IPR012349">
    <property type="entry name" value="Split_barrel_FMN-bd"/>
</dbReference>
<sequence>MKKIKHAPHLTEAQKARNLMRWASKAYLATELRPDLKDAGAPGGHAGSISAATDGNYPYASLSLICLDHDATPYMLLSDLADHSQNLAANAKAGMLFDGTAGYRDPLAGGRVTLVGTMTKVEDDRMLQRFLNRHPASKLYAGFKDFSLYKYTIDAAHLIGGFAKATWVPSTALKLDCETCQDLLESESSIVEHMNSDHMDAINIIAETLLKLEKKQKWRMTGIDPEGWDLHNGHVHARCPFDQLITDANSARNALIAQAKSAREASQ</sequence>
<dbReference type="Proteomes" id="UP001597294">
    <property type="component" value="Unassembled WGS sequence"/>
</dbReference>